<dbReference type="RefSeq" id="XP_011302017.1">
    <property type="nucleotide sequence ID" value="XM_011303715.1"/>
</dbReference>
<name>A0A9R1T3F6_9HYME</name>
<reference evidence="3" key="1">
    <citation type="submission" date="2025-08" db="UniProtKB">
        <authorList>
            <consortium name="RefSeq"/>
        </authorList>
    </citation>
    <scope>IDENTIFICATION</scope>
    <source>
        <strain evidence="3">USDA-PBARC FA_bdor</strain>
        <tissue evidence="3">Whole organism</tissue>
    </source>
</reference>
<gene>
    <name evidence="3" type="primary">CCAP</name>
</gene>
<organism evidence="2 3">
    <name type="scientific">Fopius arisanus</name>
    <dbReference type="NCBI Taxonomy" id="64838"/>
    <lineage>
        <taxon>Eukaryota</taxon>
        <taxon>Metazoa</taxon>
        <taxon>Ecdysozoa</taxon>
        <taxon>Arthropoda</taxon>
        <taxon>Hexapoda</taxon>
        <taxon>Insecta</taxon>
        <taxon>Pterygota</taxon>
        <taxon>Neoptera</taxon>
        <taxon>Endopterygota</taxon>
        <taxon>Hymenoptera</taxon>
        <taxon>Apocrita</taxon>
        <taxon>Ichneumonoidea</taxon>
        <taxon>Braconidae</taxon>
        <taxon>Opiinae</taxon>
        <taxon>Fopius</taxon>
    </lineage>
</organism>
<proteinExistence type="predicted"/>
<dbReference type="CTD" id="42683"/>
<dbReference type="Pfam" id="PF11105">
    <property type="entry name" value="CCAP"/>
    <property type="match status" value="1"/>
</dbReference>
<sequence>MKIECCIKWTLAGLLLAALSSAIETDDKDDQQIFNSALEELAKSKRPFCNAFTGCGKKRNYYGNSMERSGDLPKITIPIPIYKALIRAASQELRNALERGESIDESYQDYLPLLTSKRPIRGRLQS</sequence>
<keyword evidence="2" id="KW-1185">Reference proteome</keyword>
<dbReference type="GeneID" id="105265902"/>
<protein>
    <submittedName>
        <fullName evidence="3">Uncharacterized protein CCAP</fullName>
    </submittedName>
</protein>
<evidence type="ECO:0000313" key="3">
    <source>
        <dbReference type="RefSeq" id="XP_011302017.1"/>
    </source>
</evidence>
<dbReference type="Proteomes" id="UP000694866">
    <property type="component" value="Unplaced"/>
</dbReference>
<accession>A0A9R1T3F6</accession>
<dbReference type="KEGG" id="fas:105265902"/>
<evidence type="ECO:0000256" key="1">
    <source>
        <dbReference type="SAM" id="SignalP"/>
    </source>
</evidence>
<dbReference type="AlphaFoldDB" id="A0A9R1T3F6"/>
<dbReference type="InterPro" id="IPR024276">
    <property type="entry name" value="CCAP"/>
</dbReference>
<feature type="signal peptide" evidence="1">
    <location>
        <begin position="1"/>
        <end position="22"/>
    </location>
</feature>
<evidence type="ECO:0000313" key="2">
    <source>
        <dbReference type="Proteomes" id="UP000694866"/>
    </source>
</evidence>
<dbReference type="OrthoDB" id="6134464at2759"/>
<feature type="chain" id="PRO_5040460151" evidence="1">
    <location>
        <begin position="23"/>
        <end position="126"/>
    </location>
</feature>
<keyword evidence="1" id="KW-0732">Signal</keyword>